<sequence>MVFYSYLHNRILAIADSSVSTPIYGNSEADLLAAHGTVGLRARVHKSLQDDDQIHSTNIWLIKEFECEIKEEHGIGATLNVAKPKKGSSVAVFGLGAVGLAKRMPKKGSSVAVFGLGAVGLATFNMDEVGPSPSIKLVKKDFAGKFALSSEEYTNDMVGAKSRNIAYQGKVPYWVEISTLVALPFGSFEKVLSDELNKNQDVTKVIRKVDGAYDCKIVEGELSHQPKQFVTDRNIVINVANPDTRVDDAEFEENEVEKEGFEIGIAKTRYKANTKALLKMMEMELLRLELGWQGSSSLPTGKDQQVRVSQLTKQEVLMLKIGVLYPLEKNFFFLPKPPTLILFNLHDERLYKSNHTAKHMTWHATGKSTENGKMQHSVDGKGWKNFDTRYPDFPTEKRNVRFGLAADGFNLFGNLSVKTIDAVIGKEFKMRVMLLWTINDFPARSILSGLSGQDPPRKFTREEILKQLDRFPTREKGKHPSYGGVKIKSNPVVKLNWTKRSIFYELEYWYFIILKHNLDVMHIKKKLLESFLGTLLMNDKSKDTTKARQELKNMGIRNELWLDKNQNRKCLRPRAKYSFTPDNRKKFCQFIKEVKLLDGFGSNFKQKVTDNDSNITGMKSHDCHIMIQRLLPYGLQQYLDLDVATPIIELCSFFKQIYARTLIEDNMVKAESQLIDILCNLEQIYPAFFDIIIHLVIHLSEEALKGGPNPYRTIGKRSVIRLDHQEMKKVIWYVLHNSPEIDTYLAEFESLNDLDFVTLNIDGQSTKVVAPQDIIVIYDNDDFIDDEDDVHHDLADFDDEVLAKAATVAGAHGGDGGGEPPPPLRQTGHDFRGVGGQKATKRGRGGGRDGGRKGVRKETGNLTLKKSMDEYGALSIRFEWNNKGTMLHLGPITARWSDFVGELVREFPMYYPSWTAIEKSKRAHIMGRLMHNFDLMPHMRSLQWPDIELGIEKHFAKIYANNKARHPTNIEQTGWDKQIAFWLDPKNAARAAQNSKNRARNTVFCWQGSRSLAVLRDQQEEMVRLRDLGADTPTGVPYTKEQILAMVVEKLKKRMLRQLGSQSEISEGSGSRSDGGGDGQLGGDEVANGDDDIN</sequence>
<dbReference type="Gene3D" id="3.40.50.720">
    <property type="entry name" value="NAD(P)-binding Rossmann-like Domain"/>
    <property type="match status" value="1"/>
</dbReference>
<evidence type="ECO:0000313" key="4">
    <source>
        <dbReference type="Proteomes" id="UP001151760"/>
    </source>
</evidence>
<dbReference type="Pfam" id="PF13960">
    <property type="entry name" value="DUF4218"/>
    <property type="match status" value="1"/>
</dbReference>
<evidence type="ECO:0000256" key="1">
    <source>
        <dbReference type="SAM" id="MobiDB-lite"/>
    </source>
</evidence>
<dbReference type="InterPro" id="IPR036005">
    <property type="entry name" value="Creatinase/aminopeptidase-like"/>
</dbReference>
<proteinExistence type="predicted"/>
<evidence type="ECO:0000259" key="2">
    <source>
        <dbReference type="Pfam" id="PF13960"/>
    </source>
</evidence>
<gene>
    <name evidence="3" type="ORF">Tco_0654970</name>
</gene>
<dbReference type="Gene3D" id="3.90.230.10">
    <property type="entry name" value="Creatinase/methionine aminopeptidase superfamily"/>
    <property type="match status" value="1"/>
</dbReference>
<evidence type="ECO:0000313" key="3">
    <source>
        <dbReference type="EMBL" id="GJS60186.1"/>
    </source>
</evidence>
<comment type="caution">
    <text evidence="3">The sequence shown here is derived from an EMBL/GenBank/DDBJ whole genome shotgun (WGS) entry which is preliminary data.</text>
</comment>
<dbReference type="InterPro" id="IPR004242">
    <property type="entry name" value="Transposase_21"/>
</dbReference>
<feature type="compositionally biased region" description="Gly residues" evidence="1">
    <location>
        <begin position="1073"/>
        <end position="1082"/>
    </location>
</feature>
<dbReference type="PANTHER" id="PTHR10775:SF185">
    <property type="entry name" value="OS08G0208400 PROTEIN"/>
    <property type="match status" value="1"/>
</dbReference>
<dbReference type="PANTHER" id="PTHR10775">
    <property type="entry name" value="OS08G0208400 PROTEIN"/>
    <property type="match status" value="1"/>
</dbReference>
<feature type="region of interest" description="Disordered" evidence="1">
    <location>
        <begin position="1058"/>
        <end position="1094"/>
    </location>
</feature>
<reference evidence="3" key="2">
    <citation type="submission" date="2022-01" db="EMBL/GenBank/DDBJ databases">
        <authorList>
            <person name="Yamashiro T."/>
            <person name="Shiraishi A."/>
            <person name="Satake H."/>
            <person name="Nakayama K."/>
        </authorList>
    </citation>
    <scope>NUCLEOTIDE SEQUENCE</scope>
</reference>
<feature type="compositionally biased region" description="Basic and acidic residues" evidence="1">
    <location>
        <begin position="846"/>
        <end position="859"/>
    </location>
</feature>
<protein>
    <submittedName>
        <fullName evidence="3">Zinc finger, PHD-type containing protein</fullName>
    </submittedName>
</protein>
<dbReference type="EMBL" id="BQNB010009204">
    <property type="protein sequence ID" value="GJS60186.1"/>
    <property type="molecule type" value="Genomic_DNA"/>
</dbReference>
<feature type="domain" description="DUF4218" evidence="2">
    <location>
        <begin position="657"/>
        <end position="713"/>
    </location>
</feature>
<organism evidence="3 4">
    <name type="scientific">Tanacetum coccineum</name>
    <dbReference type="NCBI Taxonomy" id="301880"/>
    <lineage>
        <taxon>Eukaryota</taxon>
        <taxon>Viridiplantae</taxon>
        <taxon>Streptophyta</taxon>
        <taxon>Embryophyta</taxon>
        <taxon>Tracheophyta</taxon>
        <taxon>Spermatophyta</taxon>
        <taxon>Magnoliopsida</taxon>
        <taxon>eudicotyledons</taxon>
        <taxon>Gunneridae</taxon>
        <taxon>Pentapetalae</taxon>
        <taxon>asterids</taxon>
        <taxon>campanulids</taxon>
        <taxon>Asterales</taxon>
        <taxon>Asteraceae</taxon>
        <taxon>Asteroideae</taxon>
        <taxon>Anthemideae</taxon>
        <taxon>Anthemidinae</taxon>
        <taxon>Tanacetum</taxon>
    </lineage>
</organism>
<dbReference type="InterPro" id="IPR025452">
    <property type="entry name" value="DUF4218"/>
</dbReference>
<keyword evidence="4" id="KW-1185">Reference proteome</keyword>
<accession>A0ABQ4X4U2</accession>
<reference evidence="3" key="1">
    <citation type="journal article" date="2022" name="Int. J. Mol. Sci.">
        <title>Draft Genome of Tanacetum Coccineum: Genomic Comparison of Closely Related Tanacetum-Family Plants.</title>
        <authorList>
            <person name="Yamashiro T."/>
            <person name="Shiraishi A."/>
            <person name="Nakayama K."/>
            <person name="Satake H."/>
        </authorList>
    </citation>
    <scope>NUCLEOTIDE SEQUENCE</scope>
</reference>
<dbReference type="Proteomes" id="UP001151760">
    <property type="component" value="Unassembled WGS sequence"/>
</dbReference>
<name>A0ABQ4X4U2_9ASTR</name>
<feature type="compositionally biased region" description="Low complexity" evidence="1">
    <location>
        <begin position="1058"/>
        <end position="1072"/>
    </location>
</feature>
<feature type="region of interest" description="Disordered" evidence="1">
    <location>
        <begin position="809"/>
        <end position="861"/>
    </location>
</feature>
<dbReference type="Pfam" id="PF02992">
    <property type="entry name" value="Transposase_21"/>
    <property type="match status" value="1"/>
</dbReference>